<dbReference type="EMBL" id="MCOL01000001">
    <property type="protein sequence ID" value="ODO62547.1"/>
    <property type="molecule type" value="Genomic_DNA"/>
</dbReference>
<dbReference type="GO" id="GO:0009231">
    <property type="term" value="P:riboflavin biosynthetic process"/>
    <property type="evidence" value="ECO:0007669"/>
    <property type="project" value="InterPro"/>
</dbReference>
<dbReference type="Gene3D" id="3.40.430.10">
    <property type="entry name" value="Dihydrofolate Reductase, subunit A"/>
    <property type="match status" value="1"/>
</dbReference>
<dbReference type="GO" id="GO:0008703">
    <property type="term" value="F:5-amino-6-(5-phosphoribosylamino)uracil reductase activity"/>
    <property type="evidence" value="ECO:0007669"/>
    <property type="project" value="InterPro"/>
</dbReference>
<dbReference type="InterPro" id="IPR024072">
    <property type="entry name" value="DHFR-like_dom_sf"/>
</dbReference>
<evidence type="ECO:0000313" key="3">
    <source>
        <dbReference type="EMBL" id="ODO62547.1"/>
    </source>
</evidence>
<proteinExistence type="predicted"/>
<gene>
    <name evidence="2" type="ORF">Lp19_0016</name>
    <name evidence="3" type="ORF">LPJSA22_02565</name>
</gene>
<dbReference type="PANTHER" id="PTHR38011">
    <property type="entry name" value="DIHYDROFOLATE REDUCTASE FAMILY PROTEIN (AFU_ORTHOLOGUE AFUA_8G06820)"/>
    <property type="match status" value="1"/>
</dbReference>
<dbReference type="GO" id="GO:0004146">
    <property type="term" value="F:dihydrofolate reductase activity"/>
    <property type="evidence" value="ECO:0007669"/>
    <property type="project" value="UniProtKB-EC"/>
</dbReference>
<dbReference type="AlphaFoldDB" id="A0A0G9F6D6"/>
<accession>A0A0G9F6D6</accession>
<dbReference type="RefSeq" id="WP_003642108.1">
    <property type="nucleotide sequence ID" value="NZ_AP028145.1"/>
</dbReference>
<reference evidence="2 4" key="1">
    <citation type="submission" date="2016-03" db="EMBL/GenBank/DDBJ databases">
        <title>Comparative genomics of 54 Lactobacillus plantarum strains reveals genomic uncoupling from niche constraints.</title>
        <authorList>
            <person name="Martino M.E."/>
        </authorList>
    </citation>
    <scope>NUCLEOTIDE SEQUENCE [LARGE SCALE GENOMIC DNA]</scope>
    <source>
        <strain evidence="2 4">19.1</strain>
    </source>
</reference>
<evidence type="ECO:0000313" key="5">
    <source>
        <dbReference type="Proteomes" id="UP000094892"/>
    </source>
</evidence>
<reference evidence="3 5" key="2">
    <citation type="submission" date="2016-08" db="EMBL/GenBank/DDBJ databases">
        <title>Genome sequencing of Lactobacillus plantarum JSA22, isolated from fermented soybean paste.</title>
        <authorList>
            <person name="Choi H.S."/>
        </authorList>
    </citation>
    <scope>NUCLEOTIDE SEQUENCE [LARGE SCALE GENOMIC DNA]</scope>
    <source>
        <strain evidence="3 5">JSA22</strain>
    </source>
</reference>
<evidence type="ECO:0000313" key="2">
    <source>
        <dbReference type="EMBL" id="KZU98954.1"/>
    </source>
</evidence>
<comment type="caution">
    <text evidence="3">The sequence shown here is derived from an EMBL/GenBank/DDBJ whole genome shotgun (WGS) entry which is preliminary data.</text>
</comment>
<evidence type="ECO:0000259" key="1">
    <source>
        <dbReference type="Pfam" id="PF01872"/>
    </source>
</evidence>
<organism evidence="3 5">
    <name type="scientific">Lactiplantibacillus plantarum</name>
    <name type="common">Lactobacillus plantarum</name>
    <dbReference type="NCBI Taxonomy" id="1590"/>
    <lineage>
        <taxon>Bacteria</taxon>
        <taxon>Bacillati</taxon>
        <taxon>Bacillota</taxon>
        <taxon>Bacilli</taxon>
        <taxon>Lactobacillales</taxon>
        <taxon>Lactobacillaceae</taxon>
        <taxon>Lactiplantibacillus</taxon>
    </lineage>
</organism>
<keyword evidence="3" id="KW-0560">Oxidoreductase</keyword>
<dbReference type="InterPro" id="IPR050765">
    <property type="entry name" value="Riboflavin_Biosynth_HTPR"/>
</dbReference>
<name>A0A0G9F6D6_LACPN</name>
<dbReference type="SUPFAM" id="SSF53597">
    <property type="entry name" value="Dihydrofolate reductase-like"/>
    <property type="match status" value="1"/>
</dbReference>
<sequence>MRKVQFYGAISIDGCLATKDNRLDWLFKTAGANDAPTEAFMQQVDTAIMGRHTYEYTMEQTTDQLINPYNPATHNIVMTSHPHTGDERTQFTNTPVTKIVEDLRRTAGKNIWIVGGAGVLMPLLAADLVDELYIQIAPVILGDGIPLFKAIDQQQRFELVDTNRYGQLAEVHYQRLTTE</sequence>
<dbReference type="KEGG" id="lpb:SH83_11915"/>
<feature type="domain" description="Bacterial bifunctional deaminase-reductase C-terminal" evidence="1">
    <location>
        <begin position="3"/>
        <end position="167"/>
    </location>
</feature>
<dbReference type="InterPro" id="IPR002734">
    <property type="entry name" value="RibDG_C"/>
</dbReference>
<dbReference type="EC" id="1.5.1.3" evidence="3"/>
<dbReference type="PANTHER" id="PTHR38011:SF11">
    <property type="entry name" value="2,5-DIAMINO-6-RIBOSYLAMINO-4(3H)-PYRIMIDINONE 5'-PHOSPHATE REDUCTASE"/>
    <property type="match status" value="1"/>
</dbReference>
<evidence type="ECO:0000313" key="4">
    <source>
        <dbReference type="Proteomes" id="UP000076882"/>
    </source>
</evidence>
<protein>
    <submittedName>
        <fullName evidence="3">Dihydrofolate reductase</fullName>
        <ecNumber evidence="3">1.5.1.3</ecNumber>
    </submittedName>
</protein>
<dbReference type="Pfam" id="PF01872">
    <property type="entry name" value="RibD_C"/>
    <property type="match status" value="1"/>
</dbReference>
<dbReference type="EMBL" id="LUXM01000001">
    <property type="protein sequence ID" value="KZU98954.1"/>
    <property type="molecule type" value="Genomic_DNA"/>
</dbReference>
<dbReference type="Proteomes" id="UP000076882">
    <property type="component" value="Unassembled WGS sequence"/>
</dbReference>
<dbReference type="PATRIC" id="fig|1590.143.peg.1444"/>
<dbReference type="Proteomes" id="UP000094892">
    <property type="component" value="Unassembled WGS sequence"/>
</dbReference>